<evidence type="ECO:0000313" key="4">
    <source>
        <dbReference type="EMBL" id="OKL45236.1"/>
    </source>
</evidence>
<feature type="domain" description="EAL" evidence="2">
    <location>
        <begin position="507"/>
        <end position="756"/>
    </location>
</feature>
<dbReference type="Proteomes" id="UP000185783">
    <property type="component" value="Unassembled WGS sequence"/>
</dbReference>
<dbReference type="NCBIfam" id="TIGR00254">
    <property type="entry name" value="GGDEF"/>
    <property type="match status" value="1"/>
</dbReference>
<evidence type="ECO:0000313" key="5">
    <source>
        <dbReference type="Proteomes" id="UP000185783"/>
    </source>
</evidence>
<dbReference type="CDD" id="cd01948">
    <property type="entry name" value="EAL"/>
    <property type="match status" value="1"/>
</dbReference>
<sequence length="769" mass="86796">MSEETDKSRGWATGNNPALLPADRFPRRNKMARLIAFGLLLVICAALISGYTAFQYTTEKAIIYESEKEQRLISSNLQVYRDSLAYEVERIALSEKAYNTVRANEQNLFLDEDLTPTKNNRGDRDVFLILDRDKRPQSAYRQDLPWHNEIYEGQLKDQIAPTIDALENNLLNQKDQSSIPAPLRSSTPIELSKRDIVRFDGGIGLATIAAIAQPDPNAPGVLNHAGYLVWIRQLDANLMDNFESVTGMRNIYLTSSPNAENPDIVSVPLDNASGETITYLSWTTAAASKALYDELLPYMLAVTLVILVVALGLLYSSVRLADRLLQNEARARYASLHDALTGLPNRAYFSEALAPILRKTRMEKKTAGLVYMDLDHFKQINDSLGHMIGDEVICQVAERIKGVLRAGDLLARISGDEFLILMAGRANATEVEETCLEIEQAITRPYMVEKNRILTTASLGVVISPEFGTEMNELLRRGDIALYQAKEMGRARHVVFQPHMEERIQMRRTIEEEIERALKRHEFENFYQPIMDAKGEKAVAAEALIRWNHPTRGQISPGTFLHVAEESQLINKIGEWVLETAMKDATHLPGIRMCVNVSPNQLRHPDFPSLVEKLLTRYELEPDRIELEVTEEVLLNDADGVHETLKELHRIGVRVALDDFGTGYSSLSYLRLYNFDKIKIDRSFVEDLDHDVDAQEIVRALISLGSAINVDICVEGIERKSQFKFLANVGDPLMQGFLFARPMPLTKFRLWREGAEDAALDDIELVEQL</sequence>
<evidence type="ECO:0000259" key="2">
    <source>
        <dbReference type="PROSITE" id="PS50883"/>
    </source>
</evidence>
<name>A0A1U7JKF6_9HYPH</name>
<dbReference type="SMART" id="SM00052">
    <property type="entry name" value="EAL"/>
    <property type="match status" value="1"/>
</dbReference>
<organism evidence="4 5">
    <name type="scientific">Pseudovibrio exalbescens</name>
    <dbReference type="NCBI Taxonomy" id="197461"/>
    <lineage>
        <taxon>Bacteria</taxon>
        <taxon>Pseudomonadati</taxon>
        <taxon>Pseudomonadota</taxon>
        <taxon>Alphaproteobacteria</taxon>
        <taxon>Hyphomicrobiales</taxon>
        <taxon>Stappiaceae</taxon>
        <taxon>Pseudovibrio</taxon>
    </lineage>
</organism>
<comment type="caution">
    <text evidence="4">The sequence shown here is derived from an EMBL/GenBank/DDBJ whole genome shotgun (WGS) entry which is preliminary data.</text>
</comment>
<dbReference type="SUPFAM" id="SSF55073">
    <property type="entry name" value="Nucleotide cyclase"/>
    <property type="match status" value="1"/>
</dbReference>
<dbReference type="PANTHER" id="PTHR44757">
    <property type="entry name" value="DIGUANYLATE CYCLASE DGCP"/>
    <property type="match status" value="1"/>
</dbReference>
<dbReference type="CDD" id="cd01949">
    <property type="entry name" value="GGDEF"/>
    <property type="match status" value="1"/>
</dbReference>
<dbReference type="Pfam" id="PF00563">
    <property type="entry name" value="EAL"/>
    <property type="match status" value="1"/>
</dbReference>
<dbReference type="PROSITE" id="PS50887">
    <property type="entry name" value="GGDEF"/>
    <property type="match status" value="1"/>
</dbReference>
<dbReference type="InterPro" id="IPR052155">
    <property type="entry name" value="Biofilm_reg_signaling"/>
</dbReference>
<keyword evidence="1" id="KW-0812">Transmembrane</keyword>
<dbReference type="STRING" id="197461.A3843_02525"/>
<dbReference type="Pfam" id="PF00990">
    <property type="entry name" value="GGDEF"/>
    <property type="match status" value="1"/>
</dbReference>
<feature type="domain" description="GGDEF" evidence="3">
    <location>
        <begin position="365"/>
        <end position="498"/>
    </location>
</feature>
<dbReference type="InterPro" id="IPR007892">
    <property type="entry name" value="CHASE4"/>
</dbReference>
<protein>
    <submittedName>
        <fullName evidence="4">Diguanylate cyclase</fullName>
    </submittedName>
</protein>
<gene>
    <name evidence="4" type="ORF">A3843_02525</name>
</gene>
<dbReference type="AlphaFoldDB" id="A0A1U7JKF6"/>
<dbReference type="InterPro" id="IPR035919">
    <property type="entry name" value="EAL_sf"/>
</dbReference>
<proteinExistence type="predicted"/>
<feature type="transmembrane region" description="Helical" evidence="1">
    <location>
        <begin position="295"/>
        <end position="315"/>
    </location>
</feature>
<accession>A0A1U7JKF6</accession>
<feature type="transmembrane region" description="Helical" evidence="1">
    <location>
        <begin position="34"/>
        <end position="54"/>
    </location>
</feature>
<keyword evidence="5" id="KW-1185">Reference proteome</keyword>
<evidence type="ECO:0000256" key="1">
    <source>
        <dbReference type="SAM" id="Phobius"/>
    </source>
</evidence>
<dbReference type="PROSITE" id="PS50883">
    <property type="entry name" value="EAL"/>
    <property type="match status" value="1"/>
</dbReference>
<dbReference type="EMBL" id="LVVZ01000005">
    <property type="protein sequence ID" value="OKL45236.1"/>
    <property type="molecule type" value="Genomic_DNA"/>
</dbReference>
<dbReference type="InterPro" id="IPR001633">
    <property type="entry name" value="EAL_dom"/>
</dbReference>
<dbReference type="Pfam" id="PF05228">
    <property type="entry name" value="CHASE4"/>
    <property type="match status" value="1"/>
</dbReference>
<dbReference type="SMART" id="SM00267">
    <property type="entry name" value="GGDEF"/>
    <property type="match status" value="1"/>
</dbReference>
<dbReference type="Gene3D" id="3.30.70.270">
    <property type="match status" value="1"/>
</dbReference>
<evidence type="ECO:0000259" key="3">
    <source>
        <dbReference type="PROSITE" id="PS50887"/>
    </source>
</evidence>
<dbReference type="SUPFAM" id="SSF141868">
    <property type="entry name" value="EAL domain-like"/>
    <property type="match status" value="1"/>
</dbReference>
<dbReference type="InterPro" id="IPR000160">
    <property type="entry name" value="GGDEF_dom"/>
</dbReference>
<dbReference type="Gene3D" id="3.20.20.450">
    <property type="entry name" value="EAL domain"/>
    <property type="match status" value="1"/>
</dbReference>
<dbReference type="OrthoDB" id="9814202at2"/>
<dbReference type="InterPro" id="IPR043128">
    <property type="entry name" value="Rev_trsase/Diguanyl_cyclase"/>
</dbReference>
<keyword evidence="1" id="KW-1133">Transmembrane helix</keyword>
<dbReference type="PANTHER" id="PTHR44757:SF2">
    <property type="entry name" value="BIOFILM ARCHITECTURE MAINTENANCE PROTEIN MBAA"/>
    <property type="match status" value="1"/>
</dbReference>
<keyword evidence="1" id="KW-0472">Membrane</keyword>
<reference evidence="4 5" key="1">
    <citation type="submission" date="2016-03" db="EMBL/GenBank/DDBJ databases">
        <title>Genome sequence of Nesiotobacter sp. nov., a moderately halophilic alphaproteobacterium isolated from the Yellow Sea, China.</title>
        <authorList>
            <person name="Zhang G."/>
            <person name="Zhang R."/>
        </authorList>
    </citation>
    <scope>NUCLEOTIDE SEQUENCE [LARGE SCALE GENOMIC DNA]</scope>
    <source>
        <strain evidence="4 5">WB1-6</strain>
    </source>
</reference>
<dbReference type="RefSeq" id="WP_081657333.1">
    <property type="nucleotide sequence ID" value="NZ_LVVZ01000005.1"/>
</dbReference>
<dbReference type="InterPro" id="IPR029787">
    <property type="entry name" value="Nucleotide_cyclase"/>
</dbReference>